<dbReference type="Pfam" id="PF07690">
    <property type="entry name" value="MFS_1"/>
    <property type="match status" value="1"/>
</dbReference>
<dbReference type="InterPro" id="IPR011701">
    <property type="entry name" value="MFS"/>
</dbReference>
<feature type="transmembrane region" description="Helical" evidence="1">
    <location>
        <begin position="220"/>
        <end position="242"/>
    </location>
</feature>
<evidence type="ECO:0000313" key="2">
    <source>
        <dbReference type="EMBL" id="KAK7487223.1"/>
    </source>
</evidence>
<proteinExistence type="predicted"/>
<organism evidence="2 3">
    <name type="scientific">Batillaria attramentaria</name>
    <dbReference type="NCBI Taxonomy" id="370345"/>
    <lineage>
        <taxon>Eukaryota</taxon>
        <taxon>Metazoa</taxon>
        <taxon>Spiralia</taxon>
        <taxon>Lophotrochozoa</taxon>
        <taxon>Mollusca</taxon>
        <taxon>Gastropoda</taxon>
        <taxon>Caenogastropoda</taxon>
        <taxon>Sorbeoconcha</taxon>
        <taxon>Cerithioidea</taxon>
        <taxon>Batillariidae</taxon>
        <taxon>Batillaria</taxon>
    </lineage>
</organism>
<dbReference type="InterPro" id="IPR036259">
    <property type="entry name" value="MFS_trans_sf"/>
</dbReference>
<feature type="transmembrane region" description="Helical" evidence="1">
    <location>
        <begin position="157"/>
        <end position="179"/>
    </location>
</feature>
<sequence length="841" mass="92666">MSKTNGSAKLSTKNHPHVPRFLTAQENKAYLSDEVVVKDTKYDSRQNCSAITRDFEIQIIESSLTTTPTAEAFTVEESKYPGHRFADDQESQRETRITRASGSQNLKGVTNPASECGNFGWVMVAASFLCYAIVDGTGYGIAVFFETFRDHFASSNALTAWIGSALFGTQFVVATSVFASTFSGSISLLIVTFGVLGGVGFGCIRFAATVSVGHYFVQRRALATGIMCCGGGTGLFVFPPFLNFLMMEFGWKGALWIHSGVVLNGVVLGFAYGKRKQKKTTEIPKKELENEVSIVGDGRVQELHTSDQKAIAVECTRNSDVIEKLQTSDQDVMTEEWTRNSDVIEQQCISGQDMTAGQSTSNSDVIEKLQTSGQDVMTGQWTRKSDVIEQQRISGQDTTAEQCTRNCDVIGSVKDSVAEAKHKKRRNHRLCFAGPSFLDGFCSLAKSPSFLLYWLSVFFCTTGQFIPTTFLPPLAHILHVDSTLAAFLVSVVGMASTVGRVVFGWLSDMRWANPLVTNGVTLAVGGVATSLVPFVKTYSQLAAFSALYGACMGAFVTLRIPILVKLLGPHRLADSFGFLCLAHGLGAFAGPPLAGATIGFSGVLSLYLCWISRRANPNTYAFEFSRSPSTWTVFLFVICLTFPRDSASFIHVQDSENAPDDVIEAFQQLMDSLDADTDETLSDFLVYFESTWLGIVQRGRRRRPKFDVAMWNVYNRVEDNLPRTNNSVEGWHRAFDQRMSVTHPTLGRLVSKLRKEQASTELMIEQHAMGVRMRKNKQYEVVNTRLQALVARYAQVGVVLGDSKGPDADVGRVQVQTVPTTVGETFRDVEYDDKLSETQRQ</sequence>
<dbReference type="InterPro" id="IPR050327">
    <property type="entry name" value="Proton-linked_MCT"/>
</dbReference>
<dbReference type="SUPFAM" id="SSF103473">
    <property type="entry name" value="MFS general substrate transporter"/>
    <property type="match status" value="1"/>
</dbReference>
<keyword evidence="1" id="KW-1133">Transmembrane helix</keyword>
<keyword evidence="1" id="KW-0472">Membrane</keyword>
<feature type="transmembrane region" description="Helical" evidence="1">
    <location>
        <begin position="451"/>
        <end position="471"/>
    </location>
</feature>
<gene>
    <name evidence="2" type="ORF">BaRGS_00021575</name>
</gene>
<protein>
    <submittedName>
        <fullName evidence="2">Uncharacterized protein</fullName>
    </submittedName>
</protein>
<feature type="transmembrane region" description="Helical" evidence="1">
    <location>
        <begin position="254"/>
        <end position="273"/>
    </location>
</feature>
<feature type="transmembrane region" description="Helical" evidence="1">
    <location>
        <begin position="515"/>
        <end position="535"/>
    </location>
</feature>
<feature type="non-terminal residue" evidence="2">
    <location>
        <position position="841"/>
    </location>
</feature>
<comment type="caution">
    <text evidence="2">The sequence shown here is derived from an EMBL/GenBank/DDBJ whole genome shotgun (WGS) entry which is preliminary data.</text>
</comment>
<reference evidence="2 3" key="1">
    <citation type="journal article" date="2023" name="Sci. Data">
        <title>Genome assembly of the Korean intertidal mud-creeper Batillaria attramentaria.</title>
        <authorList>
            <person name="Patra A.K."/>
            <person name="Ho P.T."/>
            <person name="Jun S."/>
            <person name="Lee S.J."/>
            <person name="Kim Y."/>
            <person name="Won Y.J."/>
        </authorList>
    </citation>
    <scope>NUCLEOTIDE SEQUENCE [LARGE SCALE GENOMIC DNA]</scope>
    <source>
        <strain evidence="2">Wonlab-2016</strain>
    </source>
</reference>
<dbReference type="AlphaFoldDB" id="A0ABD0KJ50"/>
<feature type="transmembrane region" description="Helical" evidence="1">
    <location>
        <begin position="576"/>
        <end position="608"/>
    </location>
</feature>
<accession>A0ABD0KJ50</accession>
<dbReference type="EMBL" id="JACVVK020000168">
    <property type="protein sequence ID" value="KAK7487223.1"/>
    <property type="molecule type" value="Genomic_DNA"/>
</dbReference>
<keyword evidence="3" id="KW-1185">Reference proteome</keyword>
<dbReference type="PANTHER" id="PTHR11360:SF284">
    <property type="entry name" value="EG:103B4.3 PROTEIN-RELATED"/>
    <property type="match status" value="1"/>
</dbReference>
<keyword evidence="1" id="KW-0812">Transmembrane</keyword>
<feature type="transmembrane region" description="Helical" evidence="1">
    <location>
        <begin position="483"/>
        <end position="503"/>
    </location>
</feature>
<evidence type="ECO:0000256" key="1">
    <source>
        <dbReference type="SAM" id="Phobius"/>
    </source>
</evidence>
<dbReference type="Proteomes" id="UP001519460">
    <property type="component" value="Unassembled WGS sequence"/>
</dbReference>
<evidence type="ECO:0000313" key="3">
    <source>
        <dbReference type="Proteomes" id="UP001519460"/>
    </source>
</evidence>
<feature type="transmembrane region" description="Helical" evidence="1">
    <location>
        <begin position="185"/>
        <end position="208"/>
    </location>
</feature>
<dbReference type="PANTHER" id="PTHR11360">
    <property type="entry name" value="MONOCARBOXYLATE TRANSPORTER"/>
    <property type="match status" value="1"/>
</dbReference>
<feature type="transmembrane region" description="Helical" evidence="1">
    <location>
        <begin position="541"/>
        <end position="564"/>
    </location>
</feature>
<name>A0ABD0KJ50_9CAEN</name>
<feature type="transmembrane region" description="Helical" evidence="1">
    <location>
        <begin position="119"/>
        <end position="145"/>
    </location>
</feature>
<dbReference type="Gene3D" id="1.20.1250.20">
    <property type="entry name" value="MFS general substrate transporter like domains"/>
    <property type="match status" value="2"/>
</dbReference>